<dbReference type="Proteomes" id="UP001596072">
    <property type="component" value="Unassembled WGS sequence"/>
</dbReference>
<keyword evidence="1" id="KW-0489">Methyltransferase</keyword>
<dbReference type="SUPFAM" id="SSF53335">
    <property type="entry name" value="S-adenosyl-L-methionine-dependent methyltransferases"/>
    <property type="match status" value="1"/>
</dbReference>
<keyword evidence="2" id="KW-1185">Reference proteome</keyword>
<reference evidence="2" key="1">
    <citation type="journal article" date="2019" name="Int. J. Syst. Evol. Microbiol.">
        <title>The Global Catalogue of Microorganisms (GCM) 10K type strain sequencing project: providing services to taxonomists for standard genome sequencing and annotation.</title>
        <authorList>
            <consortium name="The Broad Institute Genomics Platform"/>
            <consortium name="The Broad Institute Genome Sequencing Center for Infectious Disease"/>
            <person name="Wu L."/>
            <person name="Ma J."/>
        </authorList>
    </citation>
    <scope>NUCLEOTIDE SEQUENCE [LARGE SCALE GENOMIC DNA]</scope>
    <source>
        <strain evidence="2">YIM 94188</strain>
    </source>
</reference>
<dbReference type="Pfam" id="PF13489">
    <property type="entry name" value="Methyltransf_23"/>
    <property type="match status" value="1"/>
</dbReference>
<dbReference type="GO" id="GO:0032259">
    <property type="term" value="P:methylation"/>
    <property type="evidence" value="ECO:0007669"/>
    <property type="project" value="UniProtKB-KW"/>
</dbReference>
<evidence type="ECO:0000313" key="2">
    <source>
        <dbReference type="Proteomes" id="UP001596072"/>
    </source>
</evidence>
<sequence>MGDCCDPDSYRATFSDRFARRMARRYRRHGLNRTQRRLVGFLIEHGIEGASVLEIGGGVGEIQVELLRRGASSVTNLETSTSYEKEASELLERSGMTGRVQRRFLDIATEPDQVGEADVVVMHRVVCCYPDYQRLLSSAAGHTRRLLVYSHPPANPVTRLAFGWDNVLRRLRRNDFRAFVHPPDAMVEVAEQQGLTLRYRHRGLSWDVVGLER</sequence>
<dbReference type="GO" id="GO:0061542">
    <property type="term" value="F:3-demethylubiquinol 3-O-methyltransferase activity"/>
    <property type="evidence" value="ECO:0007669"/>
    <property type="project" value="UniProtKB-EC"/>
</dbReference>
<dbReference type="EMBL" id="JBHSNS010000003">
    <property type="protein sequence ID" value="MFC5729211.1"/>
    <property type="molecule type" value="Genomic_DNA"/>
</dbReference>
<evidence type="ECO:0000313" key="1">
    <source>
        <dbReference type="EMBL" id="MFC5729211.1"/>
    </source>
</evidence>
<dbReference type="GO" id="GO:0102208">
    <property type="term" value="F:2-polyprenyl-6-hydroxyphenol methylase activity"/>
    <property type="evidence" value="ECO:0007669"/>
    <property type="project" value="UniProtKB-EC"/>
</dbReference>
<keyword evidence="1" id="KW-0808">Transferase</keyword>
<organism evidence="1 2">
    <name type="scientific">Nocardioides vastitatis</name>
    <dbReference type="NCBI Taxonomy" id="2568655"/>
    <lineage>
        <taxon>Bacteria</taxon>
        <taxon>Bacillati</taxon>
        <taxon>Actinomycetota</taxon>
        <taxon>Actinomycetes</taxon>
        <taxon>Propionibacteriales</taxon>
        <taxon>Nocardioidaceae</taxon>
        <taxon>Nocardioides</taxon>
    </lineage>
</organism>
<dbReference type="EC" id="2.1.1.64" evidence="1"/>
<gene>
    <name evidence="1" type="ORF">ACFPQB_09795</name>
</gene>
<dbReference type="RefSeq" id="WP_136430782.1">
    <property type="nucleotide sequence ID" value="NZ_JBHSNS010000003.1"/>
</dbReference>
<proteinExistence type="predicted"/>
<protein>
    <submittedName>
        <fullName evidence="1">Class I SAM-dependent methyltransferase</fullName>
        <ecNumber evidence="1">2.1.1.222</ecNumber>
        <ecNumber evidence="1">2.1.1.64</ecNumber>
    </submittedName>
</protein>
<dbReference type="InterPro" id="IPR029063">
    <property type="entry name" value="SAM-dependent_MTases_sf"/>
</dbReference>
<dbReference type="Gene3D" id="3.40.50.150">
    <property type="entry name" value="Vaccinia Virus protein VP39"/>
    <property type="match status" value="1"/>
</dbReference>
<dbReference type="EC" id="2.1.1.222" evidence="1"/>
<accession>A0ABW0ZI55</accession>
<name>A0ABW0ZI55_9ACTN</name>
<comment type="caution">
    <text evidence="1">The sequence shown here is derived from an EMBL/GenBank/DDBJ whole genome shotgun (WGS) entry which is preliminary data.</text>
</comment>